<evidence type="ECO:0000313" key="4">
    <source>
        <dbReference type="EMBL" id="SEH64053.1"/>
    </source>
</evidence>
<dbReference type="FunFam" id="3.40.50.720:FF:000084">
    <property type="entry name" value="Short-chain dehydrogenase reductase"/>
    <property type="match status" value="1"/>
</dbReference>
<dbReference type="InterPro" id="IPR051122">
    <property type="entry name" value="SDR_DHRS6-like"/>
</dbReference>
<keyword evidence="2" id="KW-0560">Oxidoreductase</keyword>
<comment type="similarity">
    <text evidence="1">Belongs to the short-chain dehydrogenases/reductases (SDR) family.</text>
</comment>
<evidence type="ECO:0000256" key="1">
    <source>
        <dbReference type="ARBA" id="ARBA00006484"/>
    </source>
</evidence>
<dbReference type="AlphaFoldDB" id="A0A1H6JVR4"/>
<dbReference type="Gene3D" id="3.40.50.720">
    <property type="entry name" value="NAD(P)-binding Rossmann-like Domain"/>
    <property type="match status" value="1"/>
</dbReference>
<dbReference type="SUPFAM" id="SSF51735">
    <property type="entry name" value="NAD(P)-binding Rossmann-fold domains"/>
    <property type="match status" value="1"/>
</dbReference>
<evidence type="ECO:0000256" key="3">
    <source>
        <dbReference type="SAM" id="MobiDB-lite"/>
    </source>
</evidence>
<proteinExistence type="inferred from homology"/>
<dbReference type="Pfam" id="PF13561">
    <property type="entry name" value="adh_short_C2"/>
    <property type="match status" value="1"/>
</dbReference>
<dbReference type="EMBL" id="FNWU01000018">
    <property type="protein sequence ID" value="SEH64053.1"/>
    <property type="molecule type" value="Genomic_DNA"/>
</dbReference>
<evidence type="ECO:0000313" key="5">
    <source>
        <dbReference type="Proteomes" id="UP000199215"/>
    </source>
</evidence>
<dbReference type="PANTHER" id="PTHR43477:SF1">
    <property type="entry name" value="DIHYDROANTICAPSIN 7-DEHYDROGENASE"/>
    <property type="match status" value="1"/>
</dbReference>
<accession>A0A1H6JVR4</accession>
<dbReference type="OrthoDB" id="7442at2157"/>
<dbReference type="STRING" id="1267564.SAMN05192561_1187"/>
<dbReference type="InterPro" id="IPR002347">
    <property type="entry name" value="SDR_fam"/>
</dbReference>
<name>A0A1H6JVR4_9EURY</name>
<dbReference type="InterPro" id="IPR036291">
    <property type="entry name" value="NAD(P)-bd_dom_sf"/>
</dbReference>
<dbReference type="PRINTS" id="PR00081">
    <property type="entry name" value="GDHRDH"/>
</dbReference>
<reference evidence="4 5" key="1">
    <citation type="submission" date="2016-10" db="EMBL/GenBank/DDBJ databases">
        <authorList>
            <person name="de Groot N.N."/>
        </authorList>
    </citation>
    <scope>NUCLEOTIDE SEQUENCE [LARGE SCALE GENOMIC DNA]</scope>
    <source>
        <strain evidence="4 5">IBRC-M10418</strain>
    </source>
</reference>
<dbReference type="PRINTS" id="PR00080">
    <property type="entry name" value="SDRFAMILY"/>
</dbReference>
<evidence type="ECO:0000256" key="2">
    <source>
        <dbReference type="ARBA" id="ARBA00023002"/>
    </source>
</evidence>
<dbReference type="Proteomes" id="UP000199215">
    <property type="component" value="Unassembled WGS sequence"/>
</dbReference>
<dbReference type="RefSeq" id="WP_092817815.1">
    <property type="nucleotide sequence ID" value="NZ_FNWU01000018.1"/>
</dbReference>
<dbReference type="PANTHER" id="PTHR43477">
    <property type="entry name" value="DIHYDROANTICAPSIN 7-DEHYDROGENASE"/>
    <property type="match status" value="1"/>
</dbReference>
<sequence>MTSRFEGDTVLLTGGCSGIGRAVVERFIEEGANVCVIDIDLDGLNQLEDQFGDSVACIQGDVSNYEVHKRAVDATIDTFGSLDVLVGNAGLFDLKTNLEDLTLAEIEQAYHELFDVNLLGYLFAARAALEPLRDTGGNMVFTSSCSGYLAWTGGTFYVPSKHAVDGMVRRLALELAPDIRVNAVAPGYVPTNLTGLSSLEQGESPPSPHLEDINPIGRIPTAEEYAEYYLFLADESVSGPSTGTVMKADSGLSIVGPS</sequence>
<protein>
    <submittedName>
        <fullName evidence="4">2,3-dihydroxy-2,3-dihydrophenylpropionate dehydrogenase/cis-2,3-dihydrobiphenyl-2,3-diol dehydrogenase</fullName>
    </submittedName>
</protein>
<dbReference type="GO" id="GO:0016491">
    <property type="term" value="F:oxidoreductase activity"/>
    <property type="evidence" value="ECO:0007669"/>
    <property type="project" value="UniProtKB-KW"/>
</dbReference>
<feature type="region of interest" description="Disordered" evidence="3">
    <location>
        <begin position="195"/>
        <end position="214"/>
    </location>
</feature>
<keyword evidence="5" id="KW-1185">Reference proteome</keyword>
<organism evidence="4 5">
    <name type="scientific">Halopenitus malekzadehii</name>
    <dbReference type="NCBI Taxonomy" id="1267564"/>
    <lineage>
        <taxon>Archaea</taxon>
        <taxon>Methanobacteriati</taxon>
        <taxon>Methanobacteriota</taxon>
        <taxon>Stenosarchaea group</taxon>
        <taxon>Halobacteria</taxon>
        <taxon>Halobacteriales</taxon>
        <taxon>Haloferacaceae</taxon>
        <taxon>Halopenitus</taxon>
    </lineage>
</organism>
<gene>
    <name evidence="4" type="ORF">SAMN05192561_1187</name>
</gene>